<protein>
    <recommendedName>
        <fullName evidence="4">Spondin_N</fullName>
    </recommendedName>
</protein>
<dbReference type="InterPro" id="IPR038678">
    <property type="entry name" value="Spondin_N_sf"/>
</dbReference>
<dbReference type="Gene3D" id="2.60.40.2130">
    <property type="entry name" value="F-spondin domain"/>
    <property type="match status" value="1"/>
</dbReference>
<keyword evidence="3" id="KW-1185">Reference proteome</keyword>
<dbReference type="InterPro" id="IPR009465">
    <property type="entry name" value="Spondin_N"/>
</dbReference>
<dbReference type="RefSeq" id="WP_284218692.1">
    <property type="nucleotide sequence ID" value="NZ_BSOT01000009.1"/>
</dbReference>
<evidence type="ECO:0000313" key="3">
    <source>
        <dbReference type="Proteomes" id="UP001156601"/>
    </source>
</evidence>
<name>A0AA37WJL3_9ALTE</name>
<evidence type="ECO:0000256" key="1">
    <source>
        <dbReference type="SAM" id="SignalP"/>
    </source>
</evidence>
<organism evidence="2 3">
    <name type="scientific">Agaribacter marinus</name>
    <dbReference type="NCBI Taxonomy" id="1431249"/>
    <lineage>
        <taxon>Bacteria</taxon>
        <taxon>Pseudomonadati</taxon>
        <taxon>Pseudomonadota</taxon>
        <taxon>Gammaproteobacteria</taxon>
        <taxon>Alteromonadales</taxon>
        <taxon>Alteromonadaceae</taxon>
        <taxon>Agaribacter</taxon>
    </lineage>
</organism>
<sequence length="280" mass="29039">MKLHRLAAFAAVTLTSISAAHAVEVELSITNLTQGNYFTPRLVVAHTDAADLYEVGEEASVPLAWLAEAGVIDDSDSADSIGQNFESVLGPADTDNDSNTWHKFGGLVAPATTLTYTFDTMDKPLLSLATMLIPTNDAFAGLDSIEIPTVPGTYHYYLNAYDAGTELNDELNSLRTDITEEGGAALGGYGVPGVAGAGAPPVMPSMSDGGTGVAVTVGWDAEGNALASPNEVIDGTDGPIHIHRNTLGDTSATDGASDLNSTIHRWLNPVAKVTIVVPAS</sequence>
<accession>A0AA37WJL3</accession>
<feature type="chain" id="PRO_5041330112" description="Spondin_N" evidence="1">
    <location>
        <begin position="23"/>
        <end position="280"/>
    </location>
</feature>
<evidence type="ECO:0008006" key="4">
    <source>
        <dbReference type="Google" id="ProtNLM"/>
    </source>
</evidence>
<dbReference type="NCBIfam" id="NF038123">
    <property type="entry name" value="NF038123_dom"/>
    <property type="match status" value="1"/>
</dbReference>
<proteinExistence type="predicted"/>
<dbReference type="AlphaFoldDB" id="A0AA37WJL3"/>
<gene>
    <name evidence="2" type="ORF">GCM10007852_31800</name>
</gene>
<reference evidence="2" key="2">
    <citation type="submission" date="2023-01" db="EMBL/GenBank/DDBJ databases">
        <title>Draft genome sequence of Agaribacter marinus strain NBRC 110023.</title>
        <authorList>
            <person name="Sun Q."/>
            <person name="Mori K."/>
        </authorList>
    </citation>
    <scope>NUCLEOTIDE SEQUENCE</scope>
    <source>
        <strain evidence="2">NBRC 110023</strain>
    </source>
</reference>
<keyword evidence="1" id="KW-0732">Signal</keyword>
<comment type="caution">
    <text evidence="2">The sequence shown here is derived from an EMBL/GenBank/DDBJ whole genome shotgun (WGS) entry which is preliminary data.</text>
</comment>
<dbReference type="EMBL" id="BSOT01000009">
    <property type="protein sequence ID" value="GLR72272.1"/>
    <property type="molecule type" value="Genomic_DNA"/>
</dbReference>
<feature type="signal peptide" evidence="1">
    <location>
        <begin position="1"/>
        <end position="22"/>
    </location>
</feature>
<dbReference type="Proteomes" id="UP001156601">
    <property type="component" value="Unassembled WGS sequence"/>
</dbReference>
<evidence type="ECO:0000313" key="2">
    <source>
        <dbReference type="EMBL" id="GLR72272.1"/>
    </source>
</evidence>
<reference evidence="2" key="1">
    <citation type="journal article" date="2014" name="Int. J. Syst. Evol. Microbiol.">
        <title>Complete genome sequence of Corynebacterium casei LMG S-19264T (=DSM 44701T), isolated from a smear-ripened cheese.</title>
        <authorList>
            <consortium name="US DOE Joint Genome Institute (JGI-PGF)"/>
            <person name="Walter F."/>
            <person name="Albersmeier A."/>
            <person name="Kalinowski J."/>
            <person name="Ruckert C."/>
        </authorList>
    </citation>
    <scope>NUCLEOTIDE SEQUENCE</scope>
    <source>
        <strain evidence="2">NBRC 110023</strain>
    </source>
</reference>